<dbReference type="Proteomes" id="UP000095285">
    <property type="component" value="Unassembled WGS sequence"/>
</dbReference>
<keyword evidence="4" id="KW-1185">Reference proteome</keyword>
<evidence type="ECO:0000256" key="1">
    <source>
        <dbReference type="RuleBase" id="RU003654"/>
    </source>
</evidence>
<comment type="similarity">
    <text evidence="1">Belongs to the phospholipase A2 family.</text>
</comment>
<feature type="domain" description="Phospholipase A2-like central" evidence="3">
    <location>
        <begin position="42"/>
        <end position="157"/>
    </location>
</feature>
<dbReference type="WBParaSite" id="EN70_3719">
    <property type="protein sequence ID" value="EN70_3719"/>
    <property type="gene ID" value="EN70_3719"/>
</dbReference>
<evidence type="ECO:0000256" key="2">
    <source>
        <dbReference type="SAM" id="Phobius"/>
    </source>
</evidence>
<evidence type="ECO:0000259" key="3">
    <source>
        <dbReference type="SMART" id="SM00085"/>
    </source>
</evidence>
<dbReference type="InterPro" id="IPR016090">
    <property type="entry name" value="PLA2-like_dom"/>
</dbReference>
<name>A0A1I7VKY9_LOALO</name>
<protein>
    <submittedName>
        <fullName evidence="5">PA2c domain-containing protein</fullName>
    </submittedName>
</protein>
<dbReference type="GO" id="GO:0004623">
    <property type="term" value="F:phospholipase A2 activity"/>
    <property type="evidence" value="ECO:0007669"/>
    <property type="project" value="InterPro"/>
</dbReference>
<keyword evidence="2" id="KW-0472">Membrane</keyword>
<dbReference type="GO" id="GO:0006644">
    <property type="term" value="P:phospholipid metabolic process"/>
    <property type="evidence" value="ECO:0007669"/>
    <property type="project" value="InterPro"/>
</dbReference>
<reference evidence="5" key="2">
    <citation type="submission" date="2016-11" db="UniProtKB">
        <authorList>
            <consortium name="WormBaseParasite"/>
        </authorList>
    </citation>
    <scope>IDENTIFICATION</scope>
</reference>
<dbReference type="STRING" id="7209.A0A1I7VKY9"/>
<feature type="transmembrane region" description="Helical" evidence="2">
    <location>
        <begin position="22"/>
        <end position="44"/>
    </location>
</feature>
<keyword evidence="2" id="KW-1133">Transmembrane helix</keyword>
<dbReference type="AlphaFoldDB" id="A0A1I7VKY9"/>
<dbReference type="InterPro" id="IPR036444">
    <property type="entry name" value="PLipase_A2_dom_sf"/>
</dbReference>
<keyword evidence="2" id="KW-0812">Transmembrane</keyword>
<sequence length="178" mass="20813">MPKGICCQVSLQFVKFMHLESLILIIFLFYASIVLLDAKLAALWNLDKMSTCRLGYPATVYNNYGYSRFHCMCCMKHDFCYDKAIRDDDCYDTAEEYLLPYNWKCIQGQSICLNNAKSKCASAVCACDSEVVKCWGRFEKPKVHSKCIKMNINKYHYRQPSFDFFYLINKYLVLAKRP</sequence>
<accession>A0A1I7VKY9</accession>
<organism evidence="4 5">
    <name type="scientific">Loa loa</name>
    <name type="common">Eye worm</name>
    <name type="synonym">Filaria loa</name>
    <dbReference type="NCBI Taxonomy" id="7209"/>
    <lineage>
        <taxon>Eukaryota</taxon>
        <taxon>Metazoa</taxon>
        <taxon>Ecdysozoa</taxon>
        <taxon>Nematoda</taxon>
        <taxon>Chromadorea</taxon>
        <taxon>Rhabditida</taxon>
        <taxon>Spirurina</taxon>
        <taxon>Spiruromorpha</taxon>
        <taxon>Filarioidea</taxon>
        <taxon>Onchocercidae</taxon>
        <taxon>Loa</taxon>
    </lineage>
</organism>
<evidence type="ECO:0000313" key="4">
    <source>
        <dbReference type="Proteomes" id="UP000095285"/>
    </source>
</evidence>
<dbReference type="SMART" id="SM00085">
    <property type="entry name" value="PA2c"/>
    <property type="match status" value="1"/>
</dbReference>
<dbReference type="SUPFAM" id="SSF48619">
    <property type="entry name" value="Phospholipase A2, PLA2"/>
    <property type="match status" value="1"/>
</dbReference>
<dbReference type="Pfam" id="PF00068">
    <property type="entry name" value="Phospholip_A2_1"/>
    <property type="match status" value="1"/>
</dbReference>
<evidence type="ECO:0000313" key="5">
    <source>
        <dbReference type="WBParaSite" id="EN70_3719"/>
    </source>
</evidence>
<dbReference type="GO" id="GO:0050482">
    <property type="term" value="P:arachidonate secretion"/>
    <property type="evidence" value="ECO:0007669"/>
    <property type="project" value="InterPro"/>
</dbReference>
<dbReference type="eggNOG" id="KOG4087">
    <property type="taxonomic scope" value="Eukaryota"/>
</dbReference>
<reference evidence="4" key="1">
    <citation type="submission" date="2012-04" db="EMBL/GenBank/DDBJ databases">
        <title>The Genome Sequence of Loa loa.</title>
        <authorList>
            <consortium name="The Broad Institute Genome Sequencing Platform"/>
            <consortium name="Broad Institute Genome Sequencing Center for Infectious Disease"/>
            <person name="Nutman T.B."/>
            <person name="Fink D.L."/>
            <person name="Russ C."/>
            <person name="Young S."/>
            <person name="Zeng Q."/>
            <person name="Gargeya S."/>
            <person name="Alvarado L."/>
            <person name="Berlin A."/>
            <person name="Chapman S.B."/>
            <person name="Chen Z."/>
            <person name="Freedman E."/>
            <person name="Gellesch M."/>
            <person name="Goldberg J."/>
            <person name="Griggs A."/>
            <person name="Gujja S."/>
            <person name="Heilman E.R."/>
            <person name="Heiman D."/>
            <person name="Howarth C."/>
            <person name="Mehta T."/>
            <person name="Neiman D."/>
            <person name="Pearson M."/>
            <person name="Roberts A."/>
            <person name="Saif S."/>
            <person name="Shea T."/>
            <person name="Shenoy N."/>
            <person name="Sisk P."/>
            <person name="Stolte C."/>
            <person name="Sykes S."/>
            <person name="White J."/>
            <person name="Yandava C."/>
            <person name="Haas B."/>
            <person name="Henn M.R."/>
            <person name="Nusbaum C."/>
            <person name="Birren B."/>
        </authorList>
    </citation>
    <scope>NUCLEOTIDE SEQUENCE [LARGE SCALE GENOMIC DNA]</scope>
</reference>
<proteinExistence type="inferred from homology"/>
<dbReference type="Gene3D" id="1.20.90.10">
    <property type="entry name" value="Phospholipase A2 domain"/>
    <property type="match status" value="1"/>
</dbReference>